<feature type="region of interest" description="Disordered" evidence="7">
    <location>
        <begin position="507"/>
        <end position="571"/>
    </location>
</feature>
<dbReference type="InParanoid" id="A0A1C4XNI9"/>
<feature type="compositionally biased region" description="Low complexity" evidence="7">
    <location>
        <begin position="518"/>
        <end position="527"/>
    </location>
</feature>
<evidence type="ECO:0000256" key="4">
    <source>
        <dbReference type="ARBA" id="ARBA00023016"/>
    </source>
</evidence>
<keyword evidence="8" id="KW-0812">Transmembrane</keyword>
<evidence type="ECO:0000313" key="10">
    <source>
        <dbReference type="Proteomes" id="UP000198253"/>
    </source>
</evidence>
<dbReference type="OrthoDB" id="9766019at2"/>
<protein>
    <submittedName>
        <fullName evidence="9">Hsp70 protein</fullName>
    </submittedName>
</protein>
<dbReference type="EMBL" id="LT607413">
    <property type="protein sequence ID" value="SCF09892.1"/>
    <property type="molecule type" value="Genomic_DNA"/>
</dbReference>
<reference evidence="10" key="1">
    <citation type="submission" date="2016-06" db="EMBL/GenBank/DDBJ databases">
        <authorList>
            <person name="Varghese N."/>
            <person name="Submissions Spin"/>
        </authorList>
    </citation>
    <scope>NUCLEOTIDE SEQUENCE [LARGE SCALE GENOMIC DNA]</scope>
    <source>
        <strain evidence="10">DSM 43816</strain>
    </source>
</reference>
<dbReference type="Gene3D" id="3.30.420.40">
    <property type="match status" value="2"/>
</dbReference>
<feature type="compositionally biased region" description="Low complexity" evidence="7">
    <location>
        <begin position="386"/>
        <end position="402"/>
    </location>
</feature>
<dbReference type="InterPro" id="IPR043129">
    <property type="entry name" value="ATPase_NBD"/>
</dbReference>
<proteinExistence type="inferred from homology"/>
<feature type="compositionally biased region" description="Pro residues" evidence="7">
    <location>
        <begin position="462"/>
        <end position="474"/>
    </location>
</feature>
<name>A0A1C4XNI9_MICEC</name>
<evidence type="ECO:0000256" key="6">
    <source>
        <dbReference type="RuleBase" id="RU003322"/>
    </source>
</evidence>
<dbReference type="Gene3D" id="3.90.640.10">
    <property type="entry name" value="Actin, Chain A, domain 4"/>
    <property type="match status" value="1"/>
</dbReference>
<feature type="region of interest" description="Disordered" evidence="7">
    <location>
        <begin position="432"/>
        <end position="474"/>
    </location>
</feature>
<dbReference type="GO" id="GO:0005524">
    <property type="term" value="F:ATP binding"/>
    <property type="evidence" value="ECO:0007669"/>
    <property type="project" value="UniProtKB-KW"/>
</dbReference>
<dbReference type="InterPro" id="IPR018181">
    <property type="entry name" value="Heat_shock_70_CS"/>
</dbReference>
<evidence type="ECO:0000256" key="3">
    <source>
        <dbReference type="ARBA" id="ARBA00022840"/>
    </source>
</evidence>
<feature type="region of interest" description="Disordered" evidence="7">
    <location>
        <begin position="371"/>
        <end position="412"/>
    </location>
</feature>
<evidence type="ECO:0000313" key="9">
    <source>
        <dbReference type="EMBL" id="SCF09892.1"/>
    </source>
</evidence>
<keyword evidence="3 6" id="KW-0067">ATP-binding</keyword>
<keyword evidence="5" id="KW-0143">Chaperone</keyword>
<dbReference type="PANTHER" id="PTHR19375">
    <property type="entry name" value="HEAT SHOCK PROTEIN 70KDA"/>
    <property type="match status" value="1"/>
</dbReference>
<keyword evidence="2 6" id="KW-0547">Nucleotide-binding</keyword>
<feature type="compositionally biased region" description="Pro residues" evidence="7">
    <location>
        <begin position="528"/>
        <end position="537"/>
    </location>
</feature>
<gene>
    <name evidence="9" type="ORF">GA0070618_3203</name>
</gene>
<evidence type="ECO:0000256" key="1">
    <source>
        <dbReference type="ARBA" id="ARBA00007381"/>
    </source>
</evidence>
<dbReference type="Pfam" id="PF00012">
    <property type="entry name" value="HSP70"/>
    <property type="match status" value="1"/>
</dbReference>
<dbReference type="InterPro" id="IPR013126">
    <property type="entry name" value="Hsp_70_fam"/>
</dbReference>
<dbReference type="GO" id="GO:0140662">
    <property type="term" value="F:ATP-dependent protein folding chaperone"/>
    <property type="evidence" value="ECO:0007669"/>
    <property type="project" value="InterPro"/>
</dbReference>
<dbReference type="SUPFAM" id="SSF53067">
    <property type="entry name" value="Actin-like ATPase domain"/>
    <property type="match status" value="2"/>
</dbReference>
<feature type="compositionally biased region" description="Low complexity" evidence="7">
    <location>
        <begin position="449"/>
        <end position="461"/>
    </location>
</feature>
<keyword evidence="8" id="KW-0472">Membrane</keyword>
<feature type="transmembrane region" description="Helical" evidence="8">
    <location>
        <begin position="489"/>
        <end position="507"/>
    </location>
</feature>
<keyword evidence="4" id="KW-0346">Stress response</keyword>
<evidence type="ECO:0000256" key="2">
    <source>
        <dbReference type="ARBA" id="ARBA00022741"/>
    </source>
</evidence>
<keyword evidence="8" id="KW-1133">Transmembrane helix</keyword>
<evidence type="ECO:0000256" key="8">
    <source>
        <dbReference type="SAM" id="Phobius"/>
    </source>
</evidence>
<sequence>MYSVGIDLGTSFTAAAVASAGTVNMVPLAGQALVTPSVAFLDEKGTLLTGEAADRLGLQDPGRTTREFKRRLGDPTPVILDGAPYSPTALMAGLLRSVVDTVSQAQGGPPERIVLTHPAVWGPYRREQFAAIPHLAGLSRPDDEPGTAAGSNGPTVVTTTEPVAAATYYCSTQPLPPDGLLAVYDLGGGTFDSAVVRNGRDGLEIVGTPEGIEWLGGADFDQALVDHVDRQLDGAVTALDPADPGTTSILATLQRNCMLAKEALSSHEKAEIRVPLPESVRHVTVTREAFEQMITPPVETTIETFRRTLTAAGITLQDLTAVLLVGGSSQIPLVNRMLRDTLRRPIMINTHPKHAVALGAAMLSAAPRPAARAIPAPRRPEPAAPPAALAVAAPARTEAPPATVGRDSDAPAAAAPRTAAAFAAAATAVLTSKGRRSAKHRAQPPAPPAKSVTPVTPVSPVSGPPGPKPPADVPPPPWRRWSRLAITRVVVALVAVFSLVGAVLVFGTDTPTDPPRSPSATSIATVPSSPPPAPTPNSTPRATTTPSSTPRPSSPPARSATPSKRPTQTVLALTDVRVGKPSKLSKVRPAEVGAKHFVDRTVKISSIPGPLDGGVLIPGSSDDKRMTSPADYLTFDVARNATVYVAVDSRGAPNVDNWWPAWLNQQGFARTSMTIKTTDTAQPGFVVFAKQVPAGPVTLGPNSATSVYSTGYITVVTAR</sequence>
<dbReference type="PROSITE" id="PS01036">
    <property type="entry name" value="HSP70_3"/>
    <property type="match status" value="1"/>
</dbReference>
<feature type="compositionally biased region" description="Basic residues" evidence="7">
    <location>
        <begin position="433"/>
        <end position="442"/>
    </location>
</feature>
<evidence type="ECO:0000256" key="7">
    <source>
        <dbReference type="SAM" id="MobiDB-lite"/>
    </source>
</evidence>
<dbReference type="PRINTS" id="PR00301">
    <property type="entry name" value="HEATSHOCK70"/>
</dbReference>
<evidence type="ECO:0000256" key="5">
    <source>
        <dbReference type="ARBA" id="ARBA00023186"/>
    </source>
</evidence>
<dbReference type="Proteomes" id="UP000198253">
    <property type="component" value="Chromosome I"/>
</dbReference>
<accession>A0A1C4XNI9</accession>
<comment type="similarity">
    <text evidence="1 6">Belongs to the heat shock protein 70 family.</text>
</comment>
<dbReference type="AlphaFoldDB" id="A0A1C4XNI9"/>
<feature type="compositionally biased region" description="Low complexity" evidence="7">
    <location>
        <begin position="538"/>
        <end position="566"/>
    </location>
</feature>
<organism evidence="9 10">
    <name type="scientific">Micromonospora echinospora</name>
    <name type="common">Micromonospora purpurea</name>
    <dbReference type="NCBI Taxonomy" id="1877"/>
    <lineage>
        <taxon>Bacteria</taxon>
        <taxon>Bacillati</taxon>
        <taxon>Actinomycetota</taxon>
        <taxon>Actinomycetes</taxon>
        <taxon>Micromonosporales</taxon>
        <taxon>Micromonosporaceae</taxon>
        <taxon>Micromonospora</taxon>
    </lineage>
</organism>
<keyword evidence="10" id="KW-1185">Reference proteome</keyword>